<proteinExistence type="predicted"/>
<dbReference type="EMBL" id="PQGA01000025">
    <property type="protein sequence ID" value="POR46294.1"/>
    <property type="molecule type" value="Genomic_DNA"/>
</dbReference>
<accession>A0A2S4LV40</accession>
<gene>
    <name evidence="1" type="ORF">B0G62_12512</name>
</gene>
<sequence>MAAAVNFGLRAPNFGIQELMPHNALTNEMFPHQYRFEK</sequence>
<name>A0A2S4LV40_9BURK</name>
<dbReference type="Proteomes" id="UP000237381">
    <property type="component" value="Unassembled WGS sequence"/>
</dbReference>
<evidence type="ECO:0000313" key="2">
    <source>
        <dbReference type="Proteomes" id="UP000237381"/>
    </source>
</evidence>
<dbReference type="AlphaFoldDB" id="A0A2S4LV40"/>
<dbReference type="InterPro" id="IPR036849">
    <property type="entry name" value="Enolase-like_C_sf"/>
</dbReference>
<organism evidence="1 2">
    <name type="scientific">Paraburkholderia eburnea</name>
    <dbReference type="NCBI Taxonomy" id="1189126"/>
    <lineage>
        <taxon>Bacteria</taxon>
        <taxon>Pseudomonadati</taxon>
        <taxon>Pseudomonadota</taxon>
        <taxon>Betaproteobacteria</taxon>
        <taxon>Burkholderiales</taxon>
        <taxon>Burkholderiaceae</taxon>
        <taxon>Paraburkholderia</taxon>
    </lineage>
</organism>
<keyword evidence="2" id="KW-1185">Reference proteome</keyword>
<protein>
    <submittedName>
        <fullName evidence="1">Uncharacterized protein</fullName>
    </submittedName>
</protein>
<reference evidence="1 2" key="1">
    <citation type="submission" date="2018-01" db="EMBL/GenBank/DDBJ databases">
        <title>Genomic Encyclopedia of Type Strains, Phase III (KMG-III): the genomes of soil and plant-associated and newly described type strains.</title>
        <authorList>
            <person name="Whitman W."/>
        </authorList>
    </citation>
    <scope>NUCLEOTIDE SEQUENCE [LARGE SCALE GENOMIC DNA]</scope>
    <source>
        <strain evidence="1 2">JCM 18070</strain>
    </source>
</reference>
<dbReference type="Gene3D" id="3.20.20.120">
    <property type="entry name" value="Enolase-like C-terminal domain"/>
    <property type="match status" value="1"/>
</dbReference>
<comment type="caution">
    <text evidence="1">The sequence shown here is derived from an EMBL/GenBank/DDBJ whole genome shotgun (WGS) entry which is preliminary data.</text>
</comment>
<evidence type="ECO:0000313" key="1">
    <source>
        <dbReference type="EMBL" id="POR46294.1"/>
    </source>
</evidence>